<protein>
    <submittedName>
        <fullName evidence="1">Uncharacterized protein</fullName>
    </submittedName>
</protein>
<gene>
    <name evidence="1" type="ORF">GRI40_01750</name>
</gene>
<name>A0A6I4TB94_9SPHN</name>
<dbReference type="Proteomes" id="UP000439522">
    <property type="component" value="Unassembled WGS sequence"/>
</dbReference>
<evidence type="ECO:0000313" key="1">
    <source>
        <dbReference type="EMBL" id="MXO73947.1"/>
    </source>
</evidence>
<accession>A0A6I4TB94</accession>
<dbReference type="OrthoDB" id="7428387at2"/>
<comment type="caution">
    <text evidence="1">The sequence shown here is derived from an EMBL/GenBank/DDBJ whole genome shotgun (WGS) entry which is preliminary data.</text>
</comment>
<organism evidence="1 2">
    <name type="scientific">Tsuneonella aeria</name>
    <dbReference type="NCBI Taxonomy" id="1837929"/>
    <lineage>
        <taxon>Bacteria</taxon>
        <taxon>Pseudomonadati</taxon>
        <taxon>Pseudomonadota</taxon>
        <taxon>Alphaproteobacteria</taxon>
        <taxon>Sphingomonadales</taxon>
        <taxon>Erythrobacteraceae</taxon>
        <taxon>Tsuneonella</taxon>
    </lineage>
</organism>
<dbReference type="EMBL" id="WTZA01000001">
    <property type="protein sequence ID" value="MXO73947.1"/>
    <property type="molecule type" value="Genomic_DNA"/>
</dbReference>
<dbReference type="AlphaFoldDB" id="A0A6I4TB94"/>
<proteinExistence type="predicted"/>
<evidence type="ECO:0000313" key="2">
    <source>
        <dbReference type="Proteomes" id="UP000439522"/>
    </source>
</evidence>
<sequence length="127" mass="13389">MASAAGASAAVDIDRAVFIERQVEGVRALEPATTLRKGDKVVLMVAWTAAPSAKGYVVESAVPRPLAFQRAGSDAAEVSIDGGRTWGQLGELRLGNRLASAEDVTHLRMRVPASATSGRLTYKAIVR</sequence>
<keyword evidence="2" id="KW-1185">Reference proteome</keyword>
<reference evidence="1 2" key="1">
    <citation type="submission" date="2019-12" db="EMBL/GenBank/DDBJ databases">
        <title>Genomic-based taxomic classification of the family Erythrobacteraceae.</title>
        <authorList>
            <person name="Xu L."/>
        </authorList>
    </citation>
    <scope>NUCLEOTIDE SEQUENCE [LARGE SCALE GENOMIC DNA]</scope>
    <source>
        <strain evidence="1 2">100921-2</strain>
    </source>
</reference>
<dbReference type="RefSeq" id="WP_160609750.1">
    <property type="nucleotide sequence ID" value="NZ_WTZA01000001.1"/>
</dbReference>